<dbReference type="GeneID" id="104608067"/>
<sequence length="335" mass="36733">MGFFSYCLAGGGFMLIGAWEALVSFHAHLNPFSLLSPPDQAMPAAAASSTTTRATRRRTNPSSSSVSFIVVSVLSFFFFLNSLFSLFDALRTNDRVGVSLQLEITVLASLFLLYSVAGLLVSFTDLIPLPSSFLGLIVLFAFGQEFLLFYLQSKDPSGIENRYFDLLLVPIAVCIFSTVLELVSSKSNFPRLSRGVGLILQGTWFVQMGFSFYTNLIAHGCSLHEKSRGNYTVKCKGHSEYHRGRAIATIQFNCHLAFLVVLVVGVYSVIGQKYGGTGSNYTNYRRLGAELQNLQFTLNSDDDDDNGDETKESVVKQKSLVGVSEPGVNSIDSHK</sequence>
<protein>
    <submittedName>
        <fullName evidence="7">Uncharacterized protein LOC104608067</fullName>
    </submittedName>
</protein>
<comment type="subcellular location">
    <subcellularLocation>
        <location evidence="1">Membrane</location>
        <topology evidence="1">Multi-pass membrane protein</topology>
    </subcellularLocation>
</comment>
<keyword evidence="4" id="KW-1133">Transmembrane helix</keyword>
<keyword evidence="6" id="KW-1185">Reference proteome</keyword>
<dbReference type="PANTHER" id="PTHR46285:SF7">
    <property type="entry name" value="OS06G0238900 PROTEIN"/>
    <property type="match status" value="1"/>
</dbReference>
<dbReference type="eggNOG" id="ENOG502QSRU">
    <property type="taxonomic scope" value="Eukaryota"/>
</dbReference>
<dbReference type="AlphaFoldDB" id="A0A1U8B7J9"/>
<evidence type="ECO:0000313" key="7">
    <source>
        <dbReference type="RefSeq" id="XP_010272232.1"/>
    </source>
</evidence>
<dbReference type="OMA" id="FWPDSVL"/>
<evidence type="ECO:0000256" key="2">
    <source>
        <dbReference type="ARBA" id="ARBA00006948"/>
    </source>
</evidence>
<dbReference type="PANTHER" id="PTHR46285">
    <property type="entry name" value="PROTEINASE INHIBITOR I4, SERPIN (DUF716)-RELATED"/>
    <property type="match status" value="1"/>
</dbReference>
<evidence type="ECO:0000256" key="4">
    <source>
        <dbReference type="ARBA" id="ARBA00022989"/>
    </source>
</evidence>
<dbReference type="OrthoDB" id="551896at2759"/>
<accession>A0A1U8B7J9</accession>
<proteinExistence type="inferred from homology"/>
<dbReference type="FunCoup" id="A0A1U8B7J9">
    <property type="interactions" value="1348"/>
</dbReference>
<dbReference type="KEGG" id="nnu:104608067"/>
<dbReference type="RefSeq" id="XP_010272232.1">
    <property type="nucleotide sequence ID" value="XM_010273930.1"/>
</dbReference>
<dbReference type="Pfam" id="PF04819">
    <property type="entry name" value="DUF716"/>
    <property type="match status" value="1"/>
</dbReference>
<dbReference type="GO" id="GO:0016020">
    <property type="term" value="C:membrane"/>
    <property type="evidence" value="ECO:0007669"/>
    <property type="project" value="UniProtKB-SubCell"/>
</dbReference>
<name>A0A1U8B7J9_NELNU</name>
<evidence type="ECO:0000313" key="6">
    <source>
        <dbReference type="Proteomes" id="UP000189703"/>
    </source>
</evidence>
<gene>
    <name evidence="7" type="primary">LOC104608067</name>
</gene>
<evidence type="ECO:0000256" key="5">
    <source>
        <dbReference type="ARBA" id="ARBA00023136"/>
    </source>
</evidence>
<reference evidence="7" key="1">
    <citation type="submission" date="2025-08" db="UniProtKB">
        <authorList>
            <consortium name="RefSeq"/>
        </authorList>
    </citation>
    <scope>IDENTIFICATION</scope>
</reference>
<dbReference type="InterPro" id="IPR006904">
    <property type="entry name" value="DUF716"/>
</dbReference>
<evidence type="ECO:0000256" key="1">
    <source>
        <dbReference type="ARBA" id="ARBA00004141"/>
    </source>
</evidence>
<keyword evidence="5" id="KW-0472">Membrane</keyword>
<keyword evidence="3" id="KW-0812">Transmembrane</keyword>
<comment type="similarity">
    <text evidence="2">Belongs to the TMEM45 family.</text>
</comment>
<dbReference type="Proteomes" id="UP000189703">
    <property type="component" value="Unplaced"/>
</dbReference>
<organism evidence="6 7">
    <name type="scientific">Nelumbo nucifera</name>
    <name type="common">Sacred lotus</name>
    <dbReference type="NCBI Taxonomy" id="4432"/>
    <lineage>
        <taxon>Eukaryota</taxon>
        <taxon>Viridiplantae</taxon>
        <taxon>Streptophyta</taxon>
        <taxon>Embryophyta</taxon>
        <taxon>Tracheophyta</taxon>
        <taxon>Spermatophyta</taxon>
        <taxon>Magnoliopsida</taxon>
        <taxon>Proteales</taxon>
        <taxon>Nelumbonaceae</taxon>
        <taxon>Nelumbo</taxon>
    </lineage>
</organism>
<evidence type="ECO:0000256" key="3">
    <source>
        <dbReference type="ARBA" id="ARBA00022692"/>
    </source>
</evidence>